<feature type="compositionally biased region" description="Polar residues" evidence="1">
    <location>
        <begin position="601"/>
        <end position="613"/>
    </location>
</feature>
<dbReference type="InterPro" id="IPR002934">
    <property type="entry name" value="Polymerase_NTP_transf_dom"/>
</dbReference>
<feature type="compositionally biased region" description="Basic and acidic residues" evidence="1">
    <location>
        <begin position="639"/>
        <end position="648"/>
    </location>
</feature>
<feature type="domain" description="C2H2-type" evidence="2">
    <location>
        <begin position="309"/>
        <end position="331"/>
    </location>
</feature>
<dbReference type="InterPro" id="IPR013087">
    <property type="entry name" value="Znf_C2H2_type"/>
</dbReference>
<name>A0A7R9JF05_TIMCA</name>
<protein>
    <submittedName>
        <fullName evidence="3">(California timema) hypothetical protein</fullName>
    </submittedName>
</protein>
<dbReference type="Gene3D" id="3.30.460.10">
    <property type="entry name" value="Beta Polymerase, domain 2"/>
    <property type="match status" value="1"/>
</dbReference>
<dbReference type="Pfam" id="PF01909">
    <property type="entry name" value="NTP_transf_2"/>
    <property type="match status" value="1"/>
</dbReference>
<proteinExistence type="predicted"/>
<feature type="region of interest" description="Disordered" evidence="1">
    <location>
        <begin position="589"/>
        <end position="613"/>
    </location>
</feature>
<feature type="compositionally biased region" description="Basic and acidic residues" evidence="1">
    <location>
        <begin position="147"/>
        <end position="156"/>
    </location>
</feature>
<organism evidence="3">
    <name type="scientific">Timema californicum</name>
    <name type="common">California timema</name>
    <name type="synonym">Walking stick</name>
    <dbReference type="NCBI Taxonomy" id="61474"/>
    <lineage>
        <taxon>Eukaryota</taxon>
        <taxon>Metazoa</taxon>
        <taxon>Ecdysozoa</taxon>
        <taxon>Arthropoda</taxon>
        <taxon>Hexapoda</taxon>
        <taxon>Insecta</taxon>
        <taxon>Pterygota</taxon>
        <taxon>Neoptera</taxon>
        <taxon>Polyneoptera</taxon>
        <taxon>Phasmatodea</taxon>
        <taxon>Timematodea</taxon>
        <taxon>Timematoidea</taxon>
        <taxon>Timematidae</taxon>
        <taxon>Timema</taxon>
    </lineage>
</organism>
<feature type="region of interest" description="Disordered" evidence="1">
    <location>
        <begin position="188"/>
        <end position="215"/>
    </location>
</feature>
<feature type="region of interest" description="Disordered" evidence="1">
    <location>
        <begin position="1198"/>
        <end position="1218"/>
    </location>
</feature>
<dbReference type="SUPFAM" id="SSF48371">
    <property type="entry name" value="ARM repeat"/>
    <property type="match status" value="1"/>
</dbReference>
<evidence type="ECO:0000313" key="3">
    <source>
        <dbReference type="EMBL" id="CAD7578098.1"/>
    </source>
</evidence>
<feature type="compositionally biased region" description="Polar residues" evidence="1">
    <location>
        <begin position="628"/>
        <end position="638"/>
    </location>
</feature>
<dbReference type="InterPro" id="IPR016024">
    <property type="entry name" value="ARM-type_fold"/>
</dbReference>
<dbReference type="GO" id="GO:0016779">
    <property type="term" value="F:nucleotidyltransferase activity"/>
    <property type="evidence" value="ECO:0007669"/>
    <property type="project" value="InterPro"/>
</dbReference>
<dbReference type="EMBL" id="OE186829">
    <property type="protein sequence ID" value="CAD7578098.1"/>
    <property type="molecule type" value="Genomic_DNA"/>
</dbReference>
<feature type="region of interest" description="Disordered" evidence="1">
    <location>
        <begin position="1"/>
        <end position="167"/>
    </location>
</feature>
<gene>
    <name evidence="3" type="ORF">TCMB3V08_LOCUS10639</name>
</gene>
<evidence type="ECO:0000256" key="1">
    <source>
        <dbReference type="SAM" id="MobiDB-lite"/>
    </source>
</evidence>
<sequence length="1324" mass="146395">MANTLVVLSSTAEDGEIEVRISSSGAISGGLTGKESQGKDTSSGTMSGGLTGKESQGKDTLSGTMSGGLTGKESQGKDTSSGAMSGGLTGKESQSKDTSSGAMSGGLTGKESQSKDTSSGAMSGGLTGKESQSKDTSSGAMSGGLTGKEKRNKASENNHVAQNTRKAAAIPKEVGGDILAQYNQFSPLRNEGKHQPKQKNNVQPNILGPVSSMRRPKPPDMFSYIRFSLKTKFSCNICNIKIDSYVDVLNHMMSEAHQRSVALKADALSEKMARKDQRRKELSLKNMFKKLSEEDKKYIIIAPDGKLTCEPCAKSLYSPEVTHEHLASKFHAKFKKSAEFTKLCKDNFILQVEVSHWQCSVCKSLSDPTLKSVDSVFHHVKSDSHETEMKHWQEQNTDVPLTEVTLSEAGEHSEYKQEQSFNLTISTTNVPKETETSAKLMDESGSTVVSNESNRSEAALRSALSTIVGRTEVGVWTMCNGARVIDAETPQKLSGKSKSSIEASKLANGTVHKNVTITKSHTDVNVPSVVLINALDNVRFSKSNTAVNVDNTPWVSMTNEMTAASKSNNTFAIAKEDISSQAMSVHTSVGSRRSVVPTLSDGGQSRSSQAPSRQCLINTAMIRNLQQFAGQKRQSSPDTRSKDSEIRENVALQLTRSKDRETRENVAPQLTRSKDRETSEYVALQLTRSKDRETSENVALQLTRSKDRETRENVALQLTRSKDRETRENVALQLTRSKDRETRENVALQLTRSKDRETSENVALQLTRSKDRETSENVALQLTRSKDRETRENVALQLTRSKDRETRENVAPQLTRSKDRETSENVALQLTRSKDRETSENVALQLTRSSGHKKHIRKLIRRNFRNLHNSFFMNAPDLLLSSKSCFKPFSEDYSKCKLCREIIPLDLDAYISHVNIDKHKTRLQAHRQTRLSINQHYEILKALPGCWDSNKFHLKLYVKTRITRCRLCKTDLPLDYNEYHSHVTGPKHTELLQKFEVKYGKNRSLDSRSPEGGAFRNNKQSPRTALLSALTSQKRSEHFLCEQEGNSSDSYEGKEALSKDTFLAQDEGKCSLKGYDSQDKLIQNGGKSSNADVRAFNLPTRKEALSKDTFLALDEGNCSLKGYDSQDKLIQNGGKSSNDDVRAFNLPTKKEALSKDTFLALDEGKCSLKGYDSQDKLIQNGGKSSNNDVRAFNLPTKKEALSKDGSPNKSVQKPTLDPALNAKMKTKIKRNKTTISEDLDLTLHPDVCAMLKSRETLLDHCSQLGLLSTATSHPHVEQHILCLLEDALKPAFGEVRATLFGSRSSGLALPGSDLDIFIDLGKHH</sequence>
<dbReference type="SUPFAM" id="SSF81301">
    <property type="entry name" value="Nucleotidyltransferase"/>
    <property type="match status" value="1"/>
</dbReference>
<accession>A0A7R9JF05</accession>
<evidence type="ECO:0000259" key="2">
    <source>
        <dbReference type="PROSITE" id="PS00028"/>
    </source>
</evidence>
<dbReference type="InterPro" id="IPR043519">
    <property type="entry name" value="NT_sf"/>
</dbReference>
<reference evidence="3" key="1">
    <citation type="submission" date="2020-11" db="EMBL/GenBank/DDBJ databases">
        <authorList>
            <person name="Tran Van P."/>
        </authorList>
    </citation>
    <scope>NUCLEOTIDE SEQUENCE</scope>
</reference>
<dbReference type="PROSITE" id="PS00028">
    <property type="entry name" value="ZINC_FINGER_C2H2_1"/>
    <property type="match status" value="1"/>
</dbReference>
<feature type="region of interest" description="Disordered" evidence="1">
    <location>
        <begin position="801"/>
        <end position="824"/>
    </location>
</feature>
<feature type="region of interest" description="Disordered" evidence="1">
    <location>
        <begin position="1002"/>
        <end position="1023"/>
    </location>
</feature>
<feature type="region of interest" description="Disordered" evidence="1">
    <location>
        <begin position="628"/>
        <end position="745"/>
    </location>
</feature>
<feature type="compositionally biased region" description="Polar residues" evidence="1">
    <location>
        <begin position="1"/>
        <end position="12"/>
    </location>
</feature>